<evidence type="ECO:0000313" key="2">
    <source>
        <dbReference type="EMBL" id="KAK9775457.1"/>
    </source>
</evidence>
<proteinExistence type="predicted"/>
<dbReference type="EMBL" id="JARVKM010000034">
    <property type="protein sequence ID" value="KAK9775457.1"/>
    <property type="molecule type" value="Genomic_DNA"/>
</dbReference>
<evidence type="ECO:0008006" key="4">
    <source>
        <dbReference type="Google" id="ProtNLM"/>
    </source>
</evidence>
<dbReference type="Proteomes" id="UP001465668">
    <property type="component" value="Unassembled WGS sequence"/>
</dbReference>
<evidence type="ECO:0000256" key="1">
    <source>
        <dbReference type="SAM" id="MobiDB-lite"/>
    </source>
</evidence>
<feature type="compositionally biased region" description="Polar residues" evidence="1">
    <location>
        <begin position="139"/>
        <end position="148"/>
    </location>
</feature>
<evidence type="ECO:0000313" key="3">
    <source>
        <dbReference type="Proteomes" id="UP001465668"/>
    </source>
</evidence>
<gene>
    <name evidence="2" type="ORF">SCAR479_07846</name>
</gene>
<accession>A0ABR2XNW3</accession>
<sequence>MSIFTAFFRERLSRLFGENSELRRYIRPRWNKKAESSLKKRLSKLFSPFQKISKLVLAVKRLDHLLNCGLLADWHCPSCKRSFSIGERQGLGHHFWHWLKGLGPDLADRLRKGLAKATVKREGFWWYVGRVLVTTGSSVSDRGKSIQNRTSSKRRKRRTVIESSSNSEAETEVDRTRSWTR</sequence>
<feature type="compositionally biased region" description="Basic and acidic residues" evidence="1">
    <location>
        <begin position="172"/>
        <end position="181"/>
    </location>
</feature>
<feature type="region of interest" description="Disordered" evidence="1">
    <location>
        <begin position="139"/>
        <end position="181"/>
    </location>
</feature>
<reference evidence="2 3" key="1">
    <citation type="submission" date="2024-02" db="EMBL/GenBank/DDBJ databases">
        <title>First draft genome assembly of two strains of Seiridium cardinale.</title>
        <authorList>
            <person name="Emiliani G."/>
            <person name="Scali E."/>
        </authorList>
    </citation>
    <scope>NUCLEOTIDE SEQUENCE [LARGE SCALE GENOMIC DNA]</scope>
    <source>
        <strain evidence="2 3">BM-138-000479</strain>
    </source>
</reference>
<name>A0ABR2XNW3_9PEZI</name>
<keyword evidence="3" id="KW-1185">Reference proteome</keyword>
<protein>
    <recommendedName>
        <fullName evidence="4">C2H2-type domain-containing protein</fullName>
    </recommendedName>
</protein>
<comment type="caution">
    <text evidence="2">The sequence shown here is derived from an EMBL/GenBank/DDBJ whole genome shotgun (WGS) entry which is preliminary data.</text>
</comment>
<organism evidence="2 3">
    <name type="scientific">Seiridium cardinale</name>
    <dbReference type="NCBI Taxonomy" id="138064"/>
    <lineage>
        <taxon>Eukaryota</taxon>
        <taxon>Fungi</taxon>
        <taxon>Dikarya</taxon>
        <taxon>Ascomycota</taxon>
        <taxon>Pezizomycotina</taxon>
        <taxon>Sordariomycetes</taxon>
        <taxon>Xylariomycetidae</taxon>
        <taxon>Amphisphaeriales</taxon>
        <taxon>Sporocadaceae</taxon>
        <taxon>Seiridium</taxon>
    </lineage>
</organism>